<sequence>MRRTRASPAQAGCPLLSELLEHVMGLMHPRDVARAALVSRDWGSASRAAMRPAFTRLHDPARAGKLLASLGPAGALARLEAHAAEAAALPGAAADVERVQGPVITEAVRAVATEWLIEVCWDWKLESTTVFTGVRYLDLWLATTRVGQLSRFQGIAISCLRAAFQRSRDAAGRRDLSRPAAWADVCDGAATAADVSAACRAVAKLLRGHAAVRTADTPKLQLRRLWYQLLESGTMSEGRVRTPPSLLATGALALALDAYGFDPFPARIEARSPLLRAEVDAVAARLAEAQARTPARQLRLLWATGYNYEASSHEWLFLRAVVSAAACDGGVALASGAGRRGAAGAAVAQIAAAAEALAAEAAANGAGADAPMADAQQEQQQQQQPQQQAQAEVAEAAAAEESEGEVEQPLAAAGQRRDGAPAAAAAADAQGSASSQGRGEALSRLAVLIEEGEAEDSGASWAGGAGAAAAAPEASDEPPRRSQRRQQQQPPAAAAAAQAQTRQLRQRRQRQEQGAASGSGGAAEPARPAAQARAPVADATPGPSAHPLAAALGSLSAPLPFAPAVGIPAGASTPAVAGTPAAGLPPRALLRDETPGLALLAGGARGGALSDAAAAAVAAAGAGEGGAVGSLMGAWQL</sequence>
<dbReference type="STRING" id="307507.A0A2V0NTS4"/>
<evidence type="ECO:0000256" key="1">
    <source>
        <dbReference type="SAM" id="MobiDB-lite"/>
    </source>
</evidence>
<feature type="compositionally biased region" description="Low complexity" evidence="1">
    <location>
        <begin position="485"/>
        <end position="503"/>
    </location>
</feature>
<comment type="caution">
    <text evidence="3">The sequence shown here is derived from an EMBL/GenBank/DDBJ whole genome shotgun (WGS) entry which is preliminary data.</text>
</comment>
<dbReference type="Pfam" id="PF00134">
    <property type="entry name" value="Cyclin_N"/>
    <property type="match status" value="1"/>
</dbReference>
<dbReference type="InterPro" id="IPR006671">
    <property type="entry name" value="Cyclin_N"/>
</dbReference>
<dbReference type="Proteomes" id="UP000247498">
    <property type="component" value="Unassembled WGS sequence"/>
</dbReference>
<dbReference type="Gene3D" id="1.10.472.10">
    <property type="entry name" value="Cyclin-like"/>
    <property type="match status" value="2"/>
</dbReference>
<organism evidence="3 4">
    <name type="scientific">Raphidocelis subcapitata</name>
    <dbReference type="NCBI Taxonomy" id="307507"/>
    <lineage>
        <taxon>Eukaryota</taxon>
        <taxon>Viridiplantae</taxon>
        <taxon>Chlorophyta</taxon>
        <taxon>core chlorophytes</taxon>
        <taxon>Chlorophyceae</taxon>
        <taxon>CS clade</taxon>
        <taxon>Sphaeropleales</taxon>
        <taxon>Selenastraceae</taxon>
        <taxon>Raphidocelis</taxon>
    </lineage>
</organism>
<feature type="domain" description="Cyclin N-terminal" evidence="2">
    <location>
        <begin position="102"/>
        <end position="161"/>
    </location>
</feature>
<dbReference type="SUPFAM" id="SSF47954">
    <property type="entry name" value="Cyclin-like"/>
    <property type="match status" value="1"/>
</dbReference>
<dbReference type="AlphaFoldDB" id="A0A2V0NTS4"/>
<proteinExistence type="predicted"/>
<dbReference type="InterPro" id="IPR036915">
    <property type="entry name" value="Cyclin-like_sf"/>
</dbReference>
<dbReference type="InParanoid" id="A0A2V0NTS4"/>
<keyword evidence="4" id="KW-1185">Reference proteome</keyword>
<feature type="compositionally biased region" description="Low complexity" evidence="1">
    <location>
        <begin position="512"/>
        <end position="545"/>
    </location>
</feature>
<dbReference type="OrthoDB" id="504708at2759"/>
<dbReference type="CDD" id="cd09917">
    <property type="entry name" value="F-box_SF"/>
    <property type="match status" value="1"/>
</dbReference>
<feature type="compositionally biased region" description="Low complexity" evidence="1">
    <location>
        <begin position="368"/>
        <end position="397"/>
    </location>
</feature>
<evidence type="ECO:0000313" key="4">
    <source>
        <dbReference type="Proteomes" id="UP000247498"/>
    </source>
</evidence>
<evidence type="ECO:0000259" key="2">
    <source>
        <dbReference type="Pfam" id="PF00134"/>
    </source>
</evidence>
<feature type="region of interest" description="Disordered" evidence="1">
    <location>
        <begin position="454"/>
        <end position="545"/>
    </location>
</feature>
<gene>
    <name evidence="3" type="ORF">Rsub_01039</name>
</gene>
<feature type="region of interest" description="Disordered" evidence="1">
    <location>
        <begin position="368"/>
        <end position="439"/>
    </location>
</feature>
<feature type="compositionally biased region" description="Low complexity" evidence="1">
    <location>
        <begin position="407"/>
        <end position="439"/>
    </location>
</feature>
<evidence type="ECO:0000313" key="3">
    <source>
        <dbReference type="EMBL" id="GBF88327.1"/>
    </source>
</evidence>
<dbReference type="EMBL" id="BDRX01000004">
    <property type="protein sequence ID" value="GBF88327.1"/>
    <property type="molecule type" value="Genomic_DNA"/>
</dbReference>
<reference evidence="3 4" key="1">
    <citation type="journal article" date="2018" name="Sci. Rep.">
        <title>Raphidocelis subcapitata (=Pseudokirchneriella subcapitata) provides an insight into genome evolution and environmental adaptations in the Sphaeropleales.</title>
        <authorList>
            <person name="Suzuki S."/>
            <person name="Yamaguchi H."/>
            <person name="Nakajima N."/>
            <person name="Kawachi M."/>
        </authorList>
    </citation>
    <scope>NUCLEOTIDE SEQUENCE [LARGE SCALE GENOMIC DNA]</scope>
    <source>
        <strain evidence="3 4">NIES-35</strain>
    </source>
</reference>
<name>A0A2V0NTS4_9CHLO</name>
<accession>A0A2V0NTS4</accession>
<protein>
    <recommendedName>
        <fullName evidence="2">Cyclin N-terminal domain-containing protein</fullName>
    </recommendedName>
</protein>